<feature type="region of interest" description="Disordered" evidence="1">
    <location>
        <begin position="55"/>
        <end position="153"/>
    </location>
</feature>
<reference evidence="2" key="1">
    <citation type="submission" date="2021-06" db="EMBL/GenBank/DDBJ databases">
        <authorList>
            <person name="Kallberg Y."/>
            <person name="Tangrot J."/>
            <person name="Rosling A."/>
        </authorList>
    </citation>
    <scope>NUCLEOTIDE SEQUENCE</scope>
    <source>
        <strain evidence="2">IN212</strain>
    </source>
</reference>
<feature type="compositionally biased region" description="Polar residues" evidence="1">
    <location>
        <begin position="7"/>
        <end position="18"/>
    </location>
</feature>
<comment type="caution">
    <text evidence="2">The sequence shown here is derived from an EMBL/GenBank/DDBJ whole genome shotgun (WGS) entry which is preliminary data.</text>
</comment>
<sequence>MEVQLPVGNTSTMTNNGQRIGDSFYHNYSSQHPYQQHRLPDADVSRNQASISVPTLNTYSFDGDFPTSQQYSQYSQNPEYSQQSQHLQYSHRPQNGPTPRISVHPVQPYEGRTSSLTSLTSRMSSRRPQPPLSQYSPNMSQSPSVSQRSKLVI</sequence>
<evidence type="ECO:0000313" key="3">
    <source>
        <dbReference type="Proteomes" id="UP000789396"/>
    </source>
</evidence>
<evidence type="ECO:0000313" key="2">
    <source>
        <dbReference type="EMBL" id="CAG8726925.1"/>
    </source>
</evidence>
<keyword evidence="3" id="KW-1185">Reference proteome</keyword>
<accession>A0A9N9NEZ6</accession>
<proteinExistence type="predicted"/>
<dbReference type="EMBL" id="CAJVPZ010026873">
    <property type="protein sequence ID" value="CAG8726925.1"/>
    <property type="molecule type" value="Genomic_DNA"/>
</dbReference>
<protein>
    <submittedName>
        <fullName evidence="2">14345_t:CDS:1</fullName>
    </submittedName>
</protein>
<gene>
    <name evidence="2" type="ORF">RFULGI_LOCUS11843</name>
</gene>
<feature type="compositionally biased region" description="Low complexity" evidence="1">
    <location>
        <begin position="112"/>
        <end position="127"/>
    </location>
</feature>
<dbReference type="OrthoDB" id="10436548at2759"/>
<feature type="compositionally biased region" description="Polar residues" evidence="1">
    <location>
        <begin position="132"/>
        <end position="153"/>
    </location>
</feature>
<name>A0A9N9NEZ6_9GLOM</name>
<dbReference type="AlphaFoldDB" id="A0A9N9NEZ6"/>
<feature type="non-terminal residue" evidence="2">
    <location>
        <position position="153"/>
    </location>
</feature>
<evidence type="ECO:0000256" key="1">
    <source>
        <dbReference type="SAM" id="MobiDB-lite"/>
    </source>
</evidence>
<feature type="compositionally biased region" description="Polar residues" evidence="1">
    <location>
        <begin position="55"/>
        <end position="79"/>
    </location>
</feature>
<feature type="region of interest" description="Disordered" evidence="1">
    <location>
        <begin position="1"/>
        <end position="42"/>
    </location>
</feature>
<feature type="compositionally biased region" description="Low complexity" evidence="1">
    <location>
        <begin position="80"/>
        <end position="91"/>
    </location>
</feature>
<dbReference type="Proteomes" id="UP000789396">
    <property type="component" value="Unassembled WGS sequence"/>
</dbReference>
<organism evidence="2 3">
    <name type="scientific">Racocetra fulgida</name>
    <dbReference type="NCBI Taxonomy" id="60492"/>
    <lineage>
        <taxon>Eukaryota</taxon>
        <taxon>Fungi</taxon>
        <taxon>Fungi incertae sedis</taxon>
        <taxon>Mucoromycota</taxon>
        <taxon>Glomeromycotina</taxon>
        <taxon>Glomeromycetes</taxon>
        <taxon>Diversisporales</taxon>
        <taxon>Gigasporaceae</taxon>
        <taxon>Racocetra</taxon>
    </lineage>
</organism>